<evidence type="ECO:0000313" key="2">
    <source>
        <dbReference type="Proteomes" id="UP000191931"/>
    </source>
</evidence>
<dbReference type="Proteomes" id="UP000191931">
    <property type="component" value="Unassembled WGS sequence"/>
</dbReference>
<gene>
    <name evidence="1" type="ORF">MTBBW1_750029</name>
</gene>
<dbReference type="EMBL" id="FWEV01000320">
    <property type="protein sequence ID" value="SLM32508.1"/>
    <property type="molecule type" value="Genomic_DNA"/>
</dbReference>
<proteinExistence type="predicted"/>
<organism evidence="1 2">
    <name type="scientific">Desulfamplus magnetovallimortis</name>
    <dbReference type="NCBI Taxonomy" id="1246637"/>
    <lineage>
        <taxon>Bacteria</taxon>
        <taxon>Pseudomonadati</taxon>
        <taxon>Thermodesulfobacteriota</taxon>
        <taxon>Desulfobacteria</taxon>
        <taxon>Desulfobacterales</taxon>
        <taxon>Desulfobacteraceae</taxon>
        <taxon>Desulfamplus</taxon>
    </lineage>
</organism>
<dbReference type="OrthoDB" id="5503776at2"/>
<keyword evidence="2" id="KW-1185">Reference proteome</keyword>
<protein>
    <recommendedName>
        <fullName evidence="3">PAS domain-containing protein</fullName>
    </recommendedName>
</protein>
<dbReference type="RefSeq" id="WP_080802376.1">
    <property type="nucleotide sequence ID" value="NZ_LT828543.1"/>
</dbReference>
<dbReference type="AlphaFoldDB" id="A0A1W1HJH1"/>
<reference evidence="1 2" key="1">
    <citation type="submission" date="2017-03" db="EMBL/GenBank/DDBJ databases">
        <authorList>
            <person name="Afonso C.L."/>
            <person name="Miller P.J."/>
            <person name="Scott M.A."/>
            <person name="Spackman E."/>
            <person name="Goraichik I."/>
            <person name="Dimitrov K.M."/>
            <person name="Suarez D.L."/>
            <person name="Swayne D.E."/>
        </authorList>
    </citation>
    <scope>NUCLEOTIDE SEQUENCE [LARGE SCALE GENOMIC DNA]</scope>
    <source>
        <strain evidence="1">PRJEB14757</strain>
    </source>
</reference>
<evidence type="ECO:0008006" key="3">
    <source>
        <dbReference type="Google" id="ProtNLM"/>
    </source>
</evidence>
<evidence type="ECO:0000313" key="1">
    <source>
        <dbReference type="EMBL" id="SLM32508.1"/>
    </source>
</evidence>
<sequence length="186" mass="21985">MKYIYEYIINQENIIITTSQNFYFFAHNNEAQELVENSIIGQSLCSFIGGKETKELYRLLIERVRSEKREISIPFRCDSPTIRRFMKLHIKRLNETMVRFQGCLIKEEKRTKIDLLDITIPRNDTLLRMCSWCKKVYVNDSWLEVENAIRELDLFGSICLPALTHGMCDKCREMLMNEISNLRNSG</sequence>
<name>A0A1W1HJH1_9BACT</name>
<accession>A0A1W1HJH1</accession>